<keyword evidence="2" id="KW-0963">Cytoplasm</keyword>
<protein>
    <recommendedName>
        <fullName evidence="2">Ribosomal silencing factor RsfS</fullName>
    </recommendedName>
</protein>
<dbReference type="GO" id="GO:0090071">
    <property type="term" value="P:negative regulation of ribosome biogenesis"/>
    <property type="evidence" value="ECO:0007669"/>
    <property type="project" value="UniProtKB-UniRule"/>
</dbReference>
<dbReference type="GO" id="GO:0043023">
    <property type="term" value="F:ribosomal large subunit binding"/>
    <property type="evidence" value="ECO:0007669"/>
    <property type="project" value="TreeGrafter"/>
</dbReference>
<gene>
    <name evidence="2 3" type="primary">rsfS</name>
    <name evidence="3" type="ORF">FQ154_16670</name>
</gene>
<dbReference type="Pfam" id="PF02410">
    <property type="entry name" value="RsfS"/>
    <property type="match status" value="1"/>
</dbReference>
<dbReference type="Gene3D" id="3.30.460.10">
    <property type="entry name" value="Beta Polymerase, domain 2"/>
    <property type="match status" value="1"/>
</dbReference>
<dbReference type="PANTHER" id="PTHR21043">
    <property type="entry name" value="IOJAP SUPERFAMILY ORTHOLOG"/>
    <property type="match status" value="1"/>
</dbReference>
<sequence>MSAHEHSIDLIKTAALAAAEKQAENLIALDVSERLGVTDAFLIASAASERQVNAIVDEVEDKLAEKFDIRPVRREGRGAGRWVLLDYADVVIHVQHNEDRVFYALERLWGDCPVIELPTTGEPATDMSHIETLPDSL</sequence>
<evidence type="ECO:0000256" key="1">
    <source>
        <dbReference type="ARBA" id="ARBA00010574"/>
    </source>
</evidence>
<proteinExistence type="inferred from homology"/>
<dbReference type="SUPFAM" id="SSF81301">
    <property type="entry name" value="Nucleotidyltransferase"/>
    <property type="match status" value="1"/>
</dbReference>
<dbReference type="InterPro" id="IPR043519">
    <property type="entry name" value="NT_sf"/>
</dbReference>
<dbReference type="GO" id="GO:0005737">
    <property type="term" value="C:cytoplasm"/>
    <property type="evidence" value="ECO:0007669"/>
    <property type="project" value="UniProtKB-SubCell"/>
</dbReference>
<comment type="function">
    <text evidence="2">Functions as a ribosomal silencing factor. Interacts with ribosomal protein uL14 (rplN), blocking formation of intersubunit bridge B8. Prevents association of the 30S and 50S ribosomal subunits and the formation of functional ribosomes, thus repressing translation.</text>
</comment>
<accession>A0A5B0E4U0</accession>
<dbReference type="EMBL" id="VOBL01000021">
    <property type="protein sequence ID" value="KAA0974077.1"/>
    <property type="molecule type" value="Genomic_DNA"/>
</dbReference>
<dbReference type="Proteomes" id="UP000323856">
    <property type="component" value="Unassembled WGS sequence"/>
</dbReference>
<dbReference type="FunFam" id="3.30.460.10:FF:000008">
    <property type="entry name" value="Ribosomal silencing factor RsfS"/>
    <property type="match status" value="1"/>
</dbReference>
<dbReference type="HAMAP" id="MF_01477">
    <property type="entry name" value="Iojap_RsfS"/>
    <property type="match status" value="1"/>
</dbReference>
<comment type="subcellular location">
    <subcellularLocation>
        <location evidence="2">Cytoplasm</location>
    </subcellularLocation>
</comment>
<comment type="similarity">
    <text evidence="1 2">Belongs to the Iojap/RsfS family.</text>
</comment>
<dbReference type="NCBIfam" id="TIGR00090">
    <property type="entry name" value="rsfS_iojap_ybeB"/>
    <property type="match status" value="1"/>
</dbReference>
<dbReference type="GO" id="GO:0017148">
    <property type="term" value="P:negative regulation of translation"/>
    <property type="evidence" value="ECO:0007669"/>
    <property type="project" value="UniProtKB-UniRule"/>
</dbReference>
<dbReference type="InterPro" id="IPR004394">
    <property type="entry name" value="Iojap/RsfS/C7orf30"/>
</dbReference>
<organism evidence="3 4">
    <name type="scientific">Paeniglutamicibacter gangotriensis</name>
    <dbReference type="NCBI Taxonomy" id="254787"/>
    <lineage>
        <taxon>Bacteria</taxon>
        <taxon>Bacillati</taxon>
        <taxon>Actinomycetota</taxon>
        <taxon>Actinomycetes</taxon>
        <taxon>Micrococcales</taxon>
        <taxon>Micrococcaceae</taxon>
        <taxon>Paeniglutamicibacter</taxon>
    </lineage>
</organism>
<dbReference type="GO" id="GO:0042256">
    <property type="term" value="P:cytosolic ribosome assembly"/>
    <property type="evidence" value="ECO:0007669"/>
    <property type="project" value="UniProtKB-UniRule"/>
</dbReference>
<dbReference type="RefSeq" id="WP_007272824.1">
    <property type="nucleotide sequence ID" value="NZ_JBITUG010000002.1"/>
</dbReference>
<comment type="subunit">
    <text evidence="2">Interacts with ribosomal protein uL14 (rplN).</text>
</comment>
<dbReference type="PANTHER" id="PTHR21043:SF0">
    <property type="entry name" value="MITOCHONDRIAL ASSEMBLY OF RIBOSOMAL LARGE SUBUNIT PROTEIN 1"/>
    <property type="match status" value="1"/>
</dbReference>
<name>A0A5B0E4U0_9MICC</name>
<keyword evidence="2" id="KW-0678">Repressor</keyword>
<dbReference type="AlphaFoldDB" id="A0A5B0E4U0"/>
<keyword evidence="2" id="KW-0810">Translation regulation</keyword>
<evidence type="ECO:0000313" key="3">
    <source>
        <dbReference type="EMBL" id="KAA0974077.1"/>
    </source>
</evidence>
<dbReference type="OrthoDB" id="9793681at2"/>
<evidence type="ECO:0000256" key="2">
    <source>
        <dbReference type="HAMAP-Rule" id="MF_01477"/>
    </source>
</evidence>
<reference evidence="3 4" key="1">
    <citation type="submission" date="2019-07" db="EMBL/GenBank/DDBJ databases">
        <title>Analysis of the biochemical properties, biological activity and biotechnological potential of siderophores and biosurfactants produced by Antarctic psychrotolerant bacteria.</title>
        <authorList>
            <person name="Styczynski M."/>
            <person name="Krucon T."/>
            <person name="Decewicz P."/>
            <person name="Dziewit L."/>
        </authorList>
    </citation>
    <scope>NUCLEOTIDE SEQUENCE [LARGE SCALE GENOMIC DNA]</scope>
    <source>
        <strain evidence="3 4">ANT_H27</strain>
    </source>
</reference>
<evidence type="ECO:0000313" key="4">
    <source>
        <dbReference type="Proteomes" id="UP000323856"/>
    </source>
</evidence>
<comment type="caution">
    <text evidence="3">The sequence shown here is derived from an EMBL/GenBank/DDBJ whole genome shotgun (WGS) entry which is preliminary data.</text>
</comment>